<dbReference type="RefSeq" id="WP_369059548.1">
    <property type="nucleotide sequence ID" value="NZ_CP158375.1"/>
</dbReference>
<keyword evidence="1" id="KW-1133">Transmembrane helix</keyword>
<dbReference type="EMBL" id="CP158375">
    <property type="protein sequence ID" value="XDO96708.1"/>
    <property type="molecule type" value="Genomic_DNA"/>
</dbReference>
<proteinExistence type="predicted"/>
<evidence type="ECO:0000256" key="1">
    <source>
        <dbReference type="SAM" id="Phobius"/>
    </source>
</evidence>
<gene>
    <name evidence="2" type="ORF">ABOZ73_18385</name>
</gene>
<sequence>MTTERVTETEDGVVRERVIERGGGTTVVERGGMGFGGVLMAIALIAVVAIGGFFLINQNRRENVETAAVSQVAELASDAAKSVGNAADAAAENIRPR</sequence>
<organism evidence="2">
    <name type="scientific">Caulobacter sp. 73W</name>
    <dbReference type="NCBI Taxonomy" id="3161137"/>
    <lineage>
        <taxon>Bacteria</taxon>
        <taxon>Pseudomonadati</taxon>
        <taxon>Pseudomonadota</taxon>
        <taxon>Alphaproteobacteria</taxon>
        <taxon>Caulobacterales</taxon>
        <taxon>Caulobacteraceae</taxon>
        <taxon>Caulobacter</taxon>
    </lineage>
</organism>
<feature type="transmembrane region" description="Helical" evidence="1">
    <location>
        <begin position="35"/>
        <end position="56"/>
    </location>
</feature>
<dbReference type="AlphaFoldDB" id="A0AB39KTT1"/>
<protein>
    <submittedName>
        <fullName evidence="2">Uncharacterized protein</fullName>
    </submittedName>
</protein>
<evidence type="ECO:0000313" key="2">
    <source>
        <dbReference type="EMBL" id="XDO96708.1"/>
    </source>
</evidence>
<accession>A0AB39KTT1</accession>
<reference evidence="2" key="1">
    <citation type="submission" date="2024-06" db="EMBL/GenBank/DDBJ databases">
        <title>Caulobacter inopinatus, sp. nov.</title>
        <authorList>
            <person name="Donachie S.P."/>
        </authorList>
    </citation>
    <scope>NUCLEOTIDE SEQUENCE</scope>
    <source>
        <strain evidence="2">73W</strain>
    </source>
</reference>
<keyword evidence="1" id="KW-0472">Membrane</keyword>
<name>A0AB39KTT1_9CAUL</name>
<keyword evidence="1" id="KW-0812">Transmembrane</keyword>